<protein>
    <recommendedName>
        <fullName evidence="5">Aminotransferase-like plant mobile domain-containing protein</fullName>
    </recommendedName>
</protein>
<reference evidence="3" key="2">
    <citation type="submission" date="2018-05" db="EMBL/GenBank/DDBJ databases">
        <title>OpunRS2 (Oryza punctata Reference Sequence Version 2).</title>
        <authorList>
            <person name="Zhang J."/>
            <person name="Kudrna D."/>
            <person name="Lee S."/>
            <person name="Talag J."/>
            <person name="Welchert J."/>
            <person name="Wing R.A."/>
        </authorList>
    </citation>
    <scope>NUCLEOTIDE SEQUENCE [LARGE SCALE GENOMIC DNA]</scope>
</reference>
<dbReference type="HOGENOM" id="CLU_017109_0_0_1"/>
<evidence type="ECO:0000313" key="3">
    <source>
        <dbReference type="EnsemblPlants" id="OPUNC01G14640.1"/>
    </source>
</evidence>
<dbReference type="OMA" id="TAREISC"/>
<evidence type="ECO:0000256" key="1">
    <source>
        <dbReference type="SAM" id="Coils"/>
    </source>
</evidence>
<organism evidence="3">
    <name type="scientific">Oryza punctata</name>
    <name type="common">Red rice</name>
    <dbReference type="NCBI Taxonomy" id="4537"/>
    <lineage>
        <taxon>Eukaryota</taxon>
        <taxon>Viridiplantae</taxon>
        <taxon>Streptophyta</taxon>
        <taxon>Embryophyta</taxon>
        <taxon>Tracheophyta</taxon>
        <taxon>Spermatophyta</taxon>
        <taxon>Magnoliopsida</taxon>
        <taxon>Liliopsida</taxon>
        <taxon>Poales</taxon>
        <taxon>Poaceae</taxon>
        <taxon>BOP clade</taxon>
        <taxon>Oryzoideae</taxon>
        <taxon>Oryzeae</taxon>
        <taxon>Oryzinae</taxon>
        <taxon>Oryza</taxon>
    </lineage>
</organism>
<proteinExistence type="predicted"/>
<accession>A0A0E0JIA0</accession>
<name>A0A0E0JIA0_ORYPU</name>
<dbReference type="EnsemblPlants" id="OPUNC01G14640.1">
    <property type="protein sequence ID" value="OPUNC01G14640.1"/>
    <property type="gene ID" value="OPUNC01G14640"/>
</dbReference>
<evidence type="ECO:0000256" key="2">
    <source>
        <dbReference type="SAM" id="MobiDB-lite"/>
    </source>
</evidence>
<dbReference type="Gramene" id="OPUNC01G14640.1">
    <property type="protein sequence ID" value="OPUNC01G14640.1"/>
    <property type="gene ID" value="OPUNC01G14640"/>
</dbReference>
<feature type="region of interest" description="Disordered" evidence="2">
    <location>
        <begin position="446"/>
        <end position="472"/>
    </location>
</feature>
<dbReference type="PANTHER" id="PTHR34835">
    <property type="entry name" value="OS07G0283600 PROTEIN-RELATED"/>
    <property type="match status" value="1"/>
</dbReference>
<reference evidence="3" key="1">
    <citation type="submission" date="2015-04" db="UniProtKB">
        <authorList>
            <consortium name="EnsemblPlants"/>
        </authorList>
    </citation>
    <scope>IDENTIFICATION</scope>
</reference>
<dbReference type="AlphaFoldDB" id="A0A0E0JIA0"/>
<feature type="coiled-coil region" evidence="1">
    <location>
        <begin position="136"/>
        <end position="163"/>
    </location>
</feature>
<dbReference type="PANTHER" id="PTHR34835:SF63">
    <property type="entry name" value="AMINOTRANSFERASE-LIKE PLANT MOBILE DOMAIN-CONTAINING PROTEIN"/>
    <property type="match status" value="1"/>
</dbReference>
<evidence type="ECO:0008006" key="5">
    <source>
        <dbReference type="Google" id="ProtNLM"/>
    </source>
</evidence>
<dbReference type="Proteomes" id="UP000026962">
    <property type="component" value="Chromosome 1"/>
</dbReference>
<sequence>MDVDPEEVVDEDAEEGTLFISNENGEIIRPSSRSSVKRVSNAISKMSAEKKKIIEQIFFGGLLKLPQLNKVDRGFTFWLLNQVDCSGSKFVVNDREIKMEAADVERILGIPRGMNVVRGLGTDDPEKKFHFIQYTIGAEEDEANSLKAARMNVEEEYEEAMTAREISCFKVSFVVYVLGYFLAPTTKVNHGSNAFWGALLNPEEIPDYNWCQYVLDMLIESARKAQLDMQTKKKCSNVTGCPLLLQMMFLDKINLGLLNRPIGIRPWVYGLTCELMRRMTVVAGNVNLDSKVVRANEQVDMQFASSRYQAACPPGLGQGVRGYLPPNPLGEFISSIKPGKLTSSQLTALKLFNARVLLHTNHMKMQIQRDTVSLVKTLCIDYVPEQSISTQSAASSSVRANHLKETAIYKRQDTGEHNAEERKGMSVGCSSKTHPVTNLLLSTPKSADQHQNAKGDPVMNDQSSFKTPIHPMTKLTLGTPASNLTEYFSFITPAHPIRHLTLDPSPKANNILFLDNMLTPVKDTHTTPAHGLLPSSPKTVTKLFNEAALFGRLIVDEDDELNLNATDPQCDFTTSPLMKRDLTEGRMAKSPWVIRIQHPQPEEELAATLWRWLPRADKSELMRRLRQLDGEMYSNRKSPRWRHLVESDFAVLCLAGEDPLQSKSVREQFIGENINYDINQCRMVGIKNCFDNAVHKKSGILTVMVVRDFDGTNIATPGSQDWESAIQKFKTNLLYEILATKGNCAKLPVAFIESVED</sequence>
<keyword evidence="1" id="KW-0175">Coiled coil</keyword>
<dbReference type="eggNOG" id="ENOG502R3Z1">
    <property type="taxonomic scope" value="Eukaryota"/>
</dbReference>
<keyword evidence="4" id="KW-1185">Reference proteome</keyword>
<dbReference type="STRING" id="4537.A0A0E0JIA0"/>
<evidence type="ECO:0000313" key="4">
    <source>
        <dbReference type="Proteomes" id="UP000026962"/>
    </source>
</evidence>